<name>A0A170PSH8_9ZZZZ</name>
<dbReference type="SUPFAM" id="SSF48452">
    <property type="entry name" value="TPR-like"/>
    <property type="match status" value="1"/>
</dbReference>
<dbReference type="AlphaFoldDB" id="A0A170PSH8"/>
<reference evidence="1" key="1">
    <citation type="submission" date="2015-10" db="EMBL/GenBank/DDBJ databases">
        <authorList>
            <person name="Gilbert D.G."/>
        </authorList>
    </citation>
    <scope>NUCLEOTIDE SEQUENCE</scope>
</reference>
<gene>
    <name evidence="1" type="ORF">MGWOODY_XGa2174</name>
</gene>
<evidence type="ECO:0000313" key="1">
    <source>
        <dbReference type="EMBL" id="CUS55106.1"/>
    </source>
</evidence>
<dbReference type="Gene3D" id="1.25.40.10">
    <property type="entry name" value="Tetratricopeptide repeat domain"/>
    <property type="match status" value="1"/>
</dbReference>
<dbReference type="PANTHER" id="PTHR45588">
    <property type="entry name" value="TPR DOMAIN-CONTAINING PROTEIN"/>
    <property type="match status" value="1"/>
</dbReference>
<sequence>MGYPYDLGGYHRPITTSSVEVQEWFDRGLSWIYGFDLEMAGRCFKEAIALDKNCAMAYWGLAYASGIYYNKPWHRMQRDELVQKLKLTYDISREAKARIASVSEVEKMMIEALVLRYQSPEPVDQAHYKRWNDEYADGMRCVYQAHSDDPDVAALFAEAMMTRTPWALWDLVSGQPAEGASTLESIEVLERAIECIEQTSQRPHPGLLHMYLHLMEMSPFPERALRACDQLRQLVLGSGHLCHMPSHIDVRCGHYYEAIVANDQAIVADRIYLANEGPMNYHTLSRIHNFHLKIYAAMFLGQFSTAMNAVEELIESTPEELLRIENPAMADWMEAYIGIKAHVLIRFGKWQQIIDEDLPVDQTLYAMTTALWRYAKSIAFAASGDVNSAEAQRSLFLDAVEKVPETRYMFNNTCLDVLKIAEQMVNGEIEYRKGNYELAYQHLRQAIFLDDNLIYDEPWGWMQPARHALGALLLEQGHVEDAKQIYMDDLGLTDTLPSTSCHPDNLWSLHGLVECLDRQGNIEEARQQRSRLNLAKARADVPINASCACRLEHDCCIP</sequence>
<proteinExistence type="predicted"/>
<dbReference type="EMBL" id="CZRL01000120">
    <property type="protein sequence ID" value="CUS55106.1"/>
    <property type="molecule type" value="Genomic_DNA"/>
</dbReference>
<accession>A0A170PSH8</accession>
<dbReference type="PANTHER" id="PTHR45588:SF1">
    <property type="entry name" value="WW DOMAIN-CONTAINING PROTEIN"/>
    <property type="match status" value="1"/>
</dbReference>
<organism evidence="1">
    <name type="scientific">hydrothermal vent metagenome</name>
    <dbReference type="NCBI Taxonomy" id="652676"/>
    <lineage>
        <taxon>unclassified sequences</taxon>
        <taxon>metagenomes</taxon>
        <taxon>ecological metagenomes</taxon>
    </lineage>
</organism>
<dbReference type="InterPro" id="IPR011990">
    <property type="entry name" value="TPR-like_helical_dom_sf"/>
</dbReference>
<protein>
    <submittedName>
        <fullName evidence="1">TPR domain protein</fullName>
    </submittedName>
</protein>